<dbReference type="AlphaFoldDB" id="A0A5C5ZJT1"/>
<feature type="region of interest" description="Disordered" evidence="1">
    <location>
        <begin position="126"/>
        <end position="185"/>
    </location>
</feature>
<gene>
    <name evidence="2" type="ORF">Mal64_30350</name>
</gene>
<protein>
    <submittedName>
        <fullName evidence="2">Uncharacterized protein</fullName>
    </submittedName>
</protein>
<sequence>MASSACIDNAPHCLLRLPRHAANRFPARTHQFENRSSHGQSAAAHSVPPCGWIKVETIARERRSTSKQRTHSRKKASNQSFGWFRSKRTTAQQRNDGDIFRSLASGLEAEEARLRRRLIALNAMGGTRAADRGRPIATRKPRSRKEPHRVATRPHQEKGDTPQVTPVGLLGTTGKESGGGGNRTRVPRPLHASFYVCSQAIWFRTTGALPDTATVGLSRYFS</sequence>
<evidence type="ECO:0000256" key="1">
    <source>
        <dbReference type="SAM" id="MobiDB-lite"/>
    </source>
</evidence>
<reference evidence="2 3" key="1">
    <citation type="submission" date="2019-02" db="EMBL/GenBank/DDBJ databases">
        <title>Deep-cultivation of Planctomycetes and their phenomic and genomic characterization uncovers novel biology.</title>
        <authorList>
            <person name="Wiegand S."/>
            <person name="Jogler M."/>
            <person name="Boedeker C."/>
            <person name="Pinto D."/>
            <person name="Vollmers J."/>
            <person name="Rivas-Marin E."/>
            <person name="Kohn T."/>
            <person name="Peeters S.H."/>
            <person name="Heuer A."/>
            <person name="Rast P."/>
            <person name="Oberbeckmann S."/>
            <person name="Bunk B."/>
            <person name="Jeske O."/>
            <person name="Meyerdierks A."/>
            <person name="Storesund J.E."/>
            <person name="Kallscheuer N."/>
            <person name="Luecker S."/>
            <person name="Lage O.M."/>
            <person name="Pohl T."/>
            <person name="Merkel B.J."/>
            <person name="Hornburger P."/>
            <person name="Mueller R.-W."/>
            <person name="Bruemmer F."/>
            <person name="Labrenz M."/>
            <person name="Spormann A.M."/>
            <person name="Op Den Camp H."/>
            <person name="Overmann J."/>
            <person name="Amann R."/>
            <person name="Jetten M.S.M."/>
            <person name="Mascher T."/>
            <person name="Medema M.H."/>
            <person name="Devos D.P."/>
            <person name="Kaster A.-K."/>
            <person name="Ovreas L."/>
            <person name="Rohde M."/>
            <person name="Galperin M.Y."/>
            <person name="Jogler C."/>
        </authorList>
    </citation>
    <scope>NUCLEOTIDE SEQUENCE [LARGE SCALE GENOMIC DNA]</scope>
    <source>
        <strain evidence="2 3">Mal64</strain>
    </source>
</reference>
<dbReference type="Proteomes" id="UP000315440">
    <property type="component" value="Unassembled WGS sequence"/>
</dbReference>
<dbReference type="EMBL" id="SJPQ01000003">
    <property type="protein sequence ID" value="TWT87496.1"/>
    <property type="molecule type" value="Genomic_DNA"/>
</dbReference>
<accession>A0A5C5ZJT1</accession>
<keyword evidence="3" id="KW-1185">Reference proteome</keyword>
<feature type="compositionally biased region" description="Basic residues" evidence="1">
    <location>
        <begin position="137"/>
        <end position="152"/>
    </location>
</feature>
<name>A0A5C5ZJT1_9BACT</name>
<proteinExistence type="predicted"/>
<evidence type="ECO:0000313" key="2">
    <source>
        <dbReference type="EMBL" id="TWT87496.1"/>
    </source>
</evidence>
<organism evidence="2 3">
    <name type="scientific">Pseudobythopirellula maris</name>
    <dbReference type="NCBI Taxonomy" id="2527991"/>
    <lineage>
        <taxon>Bacteria</taxon>
        <taxon>Pseudomonadati</taxon>
        <taxon>Planctomycetota</taxon>
        <taxon>Planctomycetia</taxon>
        <taxon>Pirellulales</taxon>
        <taxon>Lacipirellulaceae</taxon>
        <taxon>Pseudobythopirellula</taxon>
    </lineage>
</organism>
<evidence type="ECO:0000313" key="3">
    <source>
        <dbReference type="Proteomes" id="UP000315440"/>
    </source>
</evidence>
<comment type="caution">
    <text evidence="2">The sequence shown here is derived from an EMBL/GenBank/DDBJ whole genome shotgun (WGS) entry which is preliminary data.</text>
</comment>